<keyword evidence="7 15" id="KW-0479">Metal-binding</keyword>
<dbReference type="VEuPathDB" id="FungiDB:MGG_00940"/>
<feature type="domain" description="Peptidase S53" evidence="16">
    <location>
        <begin position="243"/>
        <end position="631"/>
    </location>
</feature>
<name>G4NDD7_PYRO7</name>
<evidence type="ECO:0000256" key="6">
    <source>
        <dbReference type="ARBA" id="ARBA00022670"/>
    </source>
</evidence>
<evidence type="ECO:0000256" key="11">
    <source>
        <dbReference type="ARBA" id="ARBA00022837"/>
    </source>
</evidence>
<dbReference type="RefSeq" id="XP_003718010.1">
    <property type="nucleotide sequence ID" value="XM_003717962.1"/>
</dbReference>
<evidence type="ECO:0000256" key="2">
    <source>
        <dbReference type="ARBA" id="ARBA00002451"/>
    </source>
</evidence>
<keyword evidence="11 15" id="KW-0106">Calcium</keyword>
<dbReference type="SMR" id="G4NDD7"/>
<dbReference type="GO" id="GO:0008240">
    <property type="term" value="F:tripeptidyl-peptidase activity"/>
    <property type="evidence" value="ECO:0007669"/>
    <property type="project" value="UniProtKB-EC"/>
</dbReference>
<evidence type="ECO:0000256" key="8">
    <source>
        <dbReference type="ARBA" id="ARBA00022729"/>
    </source>
</evidence>
<dbReference type="EC" id="3.4.14.10" evidence="4"/>
<comment type="cofactor">
    <cofactor evidence="15">
        <name>Ca(2+)</name>
        <dbReference type="ChEBI" id="CHEBI:29108"/>
    </cofactor>
    <text evidence="15">Binds 1 Ca(2+) ion per subunit.</text>
</comment>
<evidence type="ECO:0000313" key="18">
    <source>
        <dbReference type="Proteomes" id="UP000009058"/>
    </source>
</evidence>
<dbReference type="GO" id="GO:0004252">
    <property type="term" value="F:serine-type endopeptidase activity"/>
    <property type="evidence" value="ECO:0007669"/>
    <property type="project" value="UniProtKB-UniRule"/>
</dbReference>
<dbReference type="Pfam" id="PF09286">
    <property type="entry name" value="Pro-kuma_activ"/>
    <property type="match status" value="1"/>
</dbReference>
<keyword evidence="9 15" id="KW-0378">Hydrolase</keyword>
<organism evidence="17 18">
    <name type="scientific">Pyricularia oryzae (strain 70-15 / ATCC MYA-4617 / FGSC 8958)</name>
    <name type="common">Rice blast fungus</name>
    <name type="synonym">Magnaporthe oryzae</name>
    <dbReference type="NCBI Taxonomy" id="242507"/>
    <lineage>
        <taxon>Eukaryota</taxon>
        <taxon>Fungi</taxon>
        <taxon>Dikarya</taxon>
        <taxon>Ascomycota</taxon>
        <taxon>Pezizomycotina</taxon>
        <taxon>Sordariomycetes</taxon>
        <taxon>Sordariomycetidae</taxon>
        <taxon>Magnaporthales</taxon>
        <taxon>Pyriculariaceae</taxon>
        <taxon>Pyricularia</taxon>
    </lineage>
</organism>
<keyword evidence="6 15" id="KW-0645">Protease</keyword>
<keyword evidence="14" id="KW-0325">Glycoprotein</keyword>
<evidence type="ECO:0000256" key="3">
    <source>
        <dbReference type="ARBA" id="ARBA00004239"/>
    </source>
</evidence>
<dbReference type="CDD" id="cd11377">
    <property type="entry name" value="Pro-peptidase_S53"/>
    <property type="match status" value="1"/>
</dbReference>
<dbReference type="EMBL" id="CM001235">
    <property type="protein sequence ID" value="EHA48426.1"/>
    <property type="molecule type" value="Genomic_DNA"/>
</dbReference>
<evidence type="ECO:0000256" key="12">
    <source>
        <dbReference type="ARBA" id="ARBA00023026"/>
    </source>
</evidence>
<dbReference type="GO" id="GO:0005576">
    <property type="term" value="C:extracellular region"/>
    <property type="evidence" value="ECO:0007669"/>
    <property type="project" value="UniProtKB-SubCell"/>
</dbReference>
<evidence type="ECO:0000256" key="13">
    <source>
        <dbReference type="ARBA" id="ARBA00023145"/>
    </source>
</evidence>
<dbReference type="InterPro" id="IPR015366">
    <property type="entry name" value="S53_propep"/>
</dbReference>
<evidence type="ECO:0000256" key="1">
    <source>
        <dbReference type="ARBA" id="ARBA00001910"/>
    </source>
</evidence>
<evidence type="ECO:0000256" key="9">
    <source>
        <dbReference type="ARBA" id="ARBA00022801"/>
    </source>
</evidence>
<reference evidence="17 18" key="1">
    <citation type="journal article" date="2005" name="Nature">
        <title>The genome sequence of the rice blast fungus Magnaporthe grisea.</title>
        <authorList>
            <person name="Dean R.A."/>
            <person name="Talbot N.J."/>
            <person name="Ebbole D.J."/>
            <person name="Farman M.L."/>
            <person name="Mitchell T.K."/>
            <person name="Orbach M.J."/>
            <person name="Thon M."/>
            <person name="Kulkarni R."/>
            <person name="Xu J.R."/>
            <person name="Pan H."/>
            <person name="Read N.D."/>
            <person name="Lee Y.H."/>
            <person name="Carbone I."/>
            <person name="Brown D."/>
            <person name="Oh Y.Y."/>
            <person name="Donofrio N."/>
            <person name="Jeong J.S."/>
            <person name="Soanes D.M."/>
            <person name="Djonovic S."/>
            <person name="Kolomiets E."/>
            <person name="Rehmeyer C."/>
            <person name="Li W."/>
            <person name="Harding M."/>
            <person name="Kim S."/>
            <person name="Lebrun M.H."/>
            <person name="Bohnert H."/>
            <person name="Coughlan S."/>
            <person name="Butler J."/>
            <person name="Calvo S."/>
            <person name="Ma L.J."/>
            <person name="Nicol R."/>
            <person name="Purcell S."/>
            <person name="Nusbaum C."/>
            <person name="Galagan J.E."/>
            <person name="Birren B.W."/>
        </authorList>
    </citation>
    <scope>NUCLEOTIDE SEQUENCE [LARGE SCALE GENOMIC DNA]</scope>
    <source>
        <strain evidence="18">70-15 / ATCC MYA-4617 / FGSC 8958</strain>
    </source>
</reference>
<evidence type="ECO:0000256" key="7">
    <source>
        <dbReference type="ARBA" id="ARBA00022723"/>
    </source>
</evidence>
<feature type="binding site" evidence="15">
    <location>
        <position position="577"/>
    </location>
    <ligand>
        <name>Ca(2+)</name>
        <dbReference type="ChEBI" id="CHEBI:29108"/>
    </ligand>
</feature>
<dbReference type="FunFam" id="3.40.50.200:FF:000015">
    <property type="entry name" value="Tripeptidyl peptidase A"/>
    <property type="match status" value="1"/>
</dbReference>
<comment type="catalytic activity">
    <reaction evidence="1">
        <text>Release of an N-terminal tripeptide from a polypeptide.</text>
        <dbReference type="EC" id="3.4.14.10"/>
    </reaction>
</comment>
<dbReference type="PANTHER" id="PTHR14218:SF35">
    <property type="entry name" value="PEPTIDASE S53 DOMAIN-CONTAINING PROTEIN"/>
    <property type="match status" value="1"/>
</dbReference>
<keyword evidence="8" id="KW-0732">Signal</keyword>
<keyword evidence="12" id="KW-0843">Virulence</keyword>
<evidence type="ECO:0000313" key="17">
    <source>
        <dbReference type="EMBL" id="EHA48426.1"/>
    </source>
</evidence>
<keyword evidence="10 15" id="KW-0720">Serine protease</keyword>
<dbReference type="InterPro" id="IPR036852">
    <property type="entry name" value="Peptidase_S8/S53_dom_sf"/>
</dbReference>
<dbReference type="HOGENOM" id="CLU_013783_3_0_1"/>
<feature type="active site" description="Charge relay system" evidence="15">
    <location>
        <position position="319"/>
    </location>
</feature>
<accession>G4NDD7</accession>
<keyword evidence="18" id="KW-1185">Reference proteome</keyword>
<dbReference type="AlphaFoldDB" id="G4NDD7"/>
<feature type="binding site" evidence="15">
    <location>
        <position position="609"/>
    </location>
    <ligand>
        <name>Ca(2+)</name>
        <dbReference type="ChEBI" id="CHEBI:29108"/>
    </ligand>
</feature>
<dbReference type="OMA" id="VTITPDC"/>
<sequence length="639" mass="69061">MFAFWTLSQSSFHLLIHSANPVRSTVGQGRYREVIAYAALATVLPLSASAASNVVVESLPAVPEGWEKIQDADPDSKIRLKVALRQPNLALFEREMYAVSSPLSARYGKHLKREEVRDLMKPDPASTSTVMQWLENAGIPSQAIHEDSDWINIVTSVRNASALLKADFGVYGHANSDLKKIRALEYSVPDNVRDHITMVAPIIRFGEIKPKRSIVKSVEDSKGSIQAAEVPTGQLDVAACNKTITPECLRALYQIGDYKATGSPKSRFGIAGYLEEYARYSELEKFQEVYAPYTLGSNFSVVTINGGLNDQSSTADSVEANLDMQYGVALGYNTNIVYYSTGGRGPLVPDLDQPNGNDSSNEPYLDFLEYMKNLPDDELPQTLTTSYGENEQSVPREFAVKVCNMFGELGARGVSIFFSSGDEGPGSACQSNDGKNTTRFDPAFPAACPYVTAVGGTRYVAPETGAALAGGGFSDIWPQPEWQKTAVEKYLSILGDKWKGLYNPSGRAYPDIAGQAYSYHVFDSGKDVLVAGTSASSPSVAAIFALLNDARLAANQPPMGWINPWLYEIGLKGLTDITVGGSRGCTGKSIYSGLPAPKVPFASWNATEGWDPVTGLGTPLFNKLLELSTPGAQAQKIAN</sequence>
<keyword evidence="5" id="KW-0964">Secreted</keyword>
<dbReference type="InterPro" id="IPR030400">
    <property type="entry name" value="Sedolisin_dom"/>
</dbReference>
<evidence type="ECO:0000259" key="16">
    <source>
        <dbReference type="PROSITE" id="PS51695"/>
    </source>
</evidence>
<dbReference type="OrthoDB" id="409122at2759"/>
<dbReference type="PANTHER" id="PTHR14218">
    <property type="entry name" value="PROTEASE S8 TRIPEPTIDYL PEPTIDASE I CLN2"/>
    <property type="match status" value="1"/>
</dbReference>
<evidence type="ECO:0000256" key="10">
    <source>
        <dbReference type="ARBA" id="ARBA00022825"/>
    </source>
</evidence>
<feature type="active site" description="Charge relay system" evidence="15">
    <location>
        <position position="534"/>
    </location>
</feature>
<evidence type="ECO:0000256" key="15">
    <source>
        <dbReference type="PROSITE-ProRule" id="PRU01032"/>
    </source>
</evidence>
<dbReference type="PROSITE" id="PS51695">
    <property type="entry name" value="SEDOLISIN"/>
    <property type="match status" value="1"/>
</dbReference>
<feature type="binding site" evidence="15">
    <location>
        <position position="611"/>
    </location>
    <ligand>
        <name>Ca(2+)</name>
        <dbReference type="ChEBI" id="CHEBI:29108"/>
    </ligand>
</feature>
<comment type="subcellular location">
    <subcellularLocation>
        <location evidence="3">Secreted</location>
        <location evidence="3">Extracellular space</location>
    </subcellularLocation>
</comment>
<dbReference type="GO" id="GO:0006508">
    <property type="term" value="P:proteolysis"/>
    <property type="evidence" value="ECO:0007669"/>
    <property type="project" value="UniProtKB-KW"/>
</dbReference>
<feature type="binding site" evidence="15">
    <location>
        <position position="576"/>
    </location>
    <ligand>
        <name>Ca(2+)</name>
        <dbReference type="ChEBI" id="CHEBI:29108"/>
    </ligand>
</feature>
<dbReference type="GO" id="GO:0046872">
    <property type="term" value="F:metal ion binding"/>
    <property type="evidence" value="ECO:0007669"/>
    <property type="project" value="UniProtKB-UniRule"/>
</dbReference>
<dbReference type="InterPro" id="IPR023828">
    <property type="entry name" value="Peptidase_S8_Ser-AS"/>
</dbReference>
<dbReference type="PROSITE" id="PS00138">
    <property type="entry name" value="SUBTILASE_SER"/>
    <property type="match status" value="1"/>
</dbReference>
<dbReference type="InterPro" id="IPR050819">
    <property type="entry name" value="Tripeptidyl-peptidase_I"/>
</dbReference>
<dbReference type="SUPFAM" id="SSF54897">
    <property type="entry name" value="Protease propeptides/inhibitors"/>
    <property type="match status" value="1"/>
</dbReference>
<evidence type="ECO:0000256" key="4">
    <source>
        <dbReference type="ARBA" id="ARBA00012462"/>
    </source>
</evidence>
<dbReference type="STRING" id="242507.G4NDD7"/>
<evidence type="ECO:0000256" key="14">
    <source>
        <dbReference type="ARBA" id="ARBA00023180"/>
    </source>
</evidence>
<dbReference type="Gene3D" id="3.40.50.200">
    <property type="entry name" value="Peptidase S8/S53 domain"/>
    <property type="match status" value="1"/>
</dbReference>
<keyword evidence="13" id="KW-0865">Zymogen</keyword>
<proteinExistence type="predicted"/>
<dbReference type="Proteomes" id="UP000009058">
    <property type="component" value="Chromosome 5"/>
</dbReference>
<dbReference type="SMART" id="SM00944">
    <property type="entry name" value="Pro-kuma_activ"/>
    <property type="match status" value="1"/>
</dbReference>
<dbReference type="KEGG" id="mgr:MGG_00940"/>
<dbReference type="SUPFAM" id="SSF52743">
    <property type="entry name" value="Subtilisin-like"/>
    <property type="match status" value="1"/>
</dbReference>
<dbReference type="eggNOG" id="ENOG502QR6D">
    <property type="taxonomic scope" value="Eukaryota"/>
</dbReference>
<comment type="function">
    <text evidence="2">Secreted tripeptidyl-peptidase which degrades proteins at acidic pHs and is involved in virulence.</text>
</comment>
<dbReference type="GeneID" id="2674762"/>
<gene>
    <name evidence="17" type="ORF">MGG_00940</name>
</gene>
<reference key="2">
    <citation type="submission" date="2011-05" db="EMBL/GenBank/DDBJ databases">
        <title>The Genome Sequence of Magnaporthe oryzae 70-15.</title>
        <authorList>
            <consortium name="The Broad Institute Genome Sequencing Platform"/>
            <person name="Ma L.-J."/>
            <person name="Dead R."/>
            <person name="Young S.K."/>
            <person name="Zeng Q."/>
            <person name="Gargeya S."/>
            <person name="Fitzgerald M."/>
            <person name="Haas B."/>
            <person name="Abouelleil A."/>
            <person name="Alvarado L."/>
            <person name="Arachchi H.M."/>
            <person name="Berlin A."/>
            <person name="Brown A."/>
            <person name="Chapman S.B."/>
            <person name="Chen Z."/>
            <person name="Dunbar C."/>
            <person name="Freedman E."/>
            <person name="Gearin G."/>
            <person name="Gellesch M."/>
            <person name="Goldberg J."/>
            <person name="Griggs A."/>
            <person name="Gujja S."/>
            <person name="Heiman D."/>
            <person name="Howarth C."/>
            <person name="Larson L."/>
            <person name="Lui A."/>
            <person name="MacDonald P.J.P."/>
            <person name="Mehta T."/>
            <person name="Montmayeur A."/>
            <person name="Murphy C."/>
            <person name="Neiman D."/>
            <person name="Pearson M."/>
            <person name="Priest M."/>
            <person name="Roberts A."/>
            <person name="Saif S."/>
            <person name="Shea T."/>
            <person name="Shenoy N."/>
            <person name="Sisk P."/>
            <person name="Stolte C."/>
            <person name="Sykes S."/>
            <person name="Yandava C."/>
            <person name="Wortman J."/>
            <person name="Nusbaum C."/>
            <person name="Birren B."/>
        </authorList>
    </citation>
    <scope>NUCLEOTIDE SEQUENCE</scope>
    <source>
        <strain>70-15</strain>
    </source>
</reference>
<dbReference type="InParanoid" id="G4NDD7"/>
<evidence type="ECO:0000256" key="5">
    <source>
        <dbReference type="ARBA" id="ARBA00022525"/>
    </source>
</evidence>
<feature type="active site" description="Charge relay system" evidence="15">
    <location>
        <position position="323"/>
    </location>
</feature>
<protein>
    <recommendedName>
        <fullName evidence="4">tripeptidyl-peptidase II</fullName>
        <ecNumber evidence="4">3.4.14.10</ecNumber>
    </recommendedName>
</protein>
<dbReference type="CDD" id="cd04056">
    <property type="entry name" value="Peptidases_S53"/>
    <property type="match status" value="1"/>
</dbReference>